<evidence type="ECO:0000256" key="1">
    <source>
        <dbReference type="SAM" id="MobiDB-lite"/>
    </source>
</evidence>
<dbReference type="AlphaFoldDB" id="F5L5W5"/>
<feature type="compositionally biased region" description="Basic and acidic residues" evidence="1">
    <location>
        <begin position="47"/>
        <end position="68"/>
    </location>
</feature>
<reference evidence="2 3" key="1">
    <citation type="journal article" date="2011" name="J. Bacteriol.">
        <title>Draft genome sequence of the thermoalkaliphilic Caldalkalibacillus thermarum strain TA2.A1.</title>
        <authorList>
            <person name="Kalamorz F."/>
            <person name="Keis S."/>
            <person name="McMillan D.G."/>
            <person name="Olsson K."/>
            <person name="Stanton J.A."/>
            <person name="Stockwell P."/>
            <person name="Black M.A."/>
            <person name="Klingeman D.M."/>
            <person name="Land M.L."/>
            <person name="Han C.S."/>
            <person name="Martin S.L."/>
            <person name="Becher S.A."/>
            <person name="Peddie C.J."/>
            <person name="Morgan H.W."/>
            <person name="Matthies D."/>
            <person name="Preiss L."/>
            <person name="Meier T."/>
            <person name="Brown S.D."/>
            <person name="Cook G.M."/>
        </authorList>
    </citation>
    <scope>NUCLEOTIDE SEQUENCE [LARGE SCALE GENOMIC DNA]</scope>
    <source>
        <strain evidence="2 3">TA2.A1</strain>
    </source>
</reference>
<dbReference type="EMBL" id="AFCE01000116">
    <property type="protein sequence ID" value="EGL83277.1"/>
    <property type="molecule type" value="Genomic_DNA"/>
</dbReference>
<evidence type="ECO:0000313" key="3">
    <source>
        <dbReference type="Proteomes" id="UP000010716"/>
    </source>
</evidence>
<organism evidence="2 3">
    <name type="scientific">Caldalkalibacillus thermarum (strain TA2.A1)</name>
    <dbReference type="NCBI Taxonomy" id="986075"/>
    <lineage>
        <taxon>Bacteria</taxon>
        <taxon>Bacillati</taxon>
        <taxon>Bacillota</taxon>
        <taxon>Bacilli</taxon>
        <taxon>Bacillales</taxon>
        <taxon>Bacillaceae</taxon>
        <taxon>Caldalkalibacillus</taxon>
    </lineage>
</organism>
<sequence length="68" mass="7645">MVAPKEQARLGESLRQKDPYRTHLWRAFSAGFSRMTVIGPVLNHQRGNPEKGKLSGARTETKLPLESI</sequence>
<proteinExistence type="predicted"/>
<accession>F5L5W5</accession>
<name>F5L5W5_CALTT</name>
<comment type="caution">
    <text evidence="2">The sequence shown here is derived from an EMBL/GenBank/DDBJ whole genome shotgun (WGS) entry which is preliminary data.</text>
</comment>
<evidence type="ECO:0000313" key="2">
    <source>
        <dbReference type="EMBL" id="EGL83277.1"/>
    </source>
</evidence>
<protein>
    <submittedName>
        <fullName evidence="2">Uncharacterized protein</fullName>
    </submittedName>
</protein>
<dbReference type="Proteomes" id="UP000010716">
    <property type="component" value="Unassembled WGS sequence"/>
</dbReference>
<gene>
    <name evidence="2" type="ORF">CathTA2_1178</name>
</gene>
<feature type="region of interest" description="Disordered" evidence="1">
    <location>
        <begin position="43"/>
        <end position="68"/>
    </location>
</feature>